<feature type="chain" id="PRO_5034229173" evidence="1">
    <location>
        <begin position="24"/>
        <end position="802"/>
    </location>
</feature>
<sequence length="802" mass="87355">MRFINPLTLTMAVLPSAVMPAATGHVRPKAVVYRGPASSPGCPESLGELLESSPSNFQVIYAGPNEHVDVVEALKGATVYAHGGGPSWSKAYRSTKKYEKAIRSFVDNGGHYLGVCLGAYLAGPTNGYGLLPKGVRTDREIEQKGTQVSGEDDTVIQVDWTFANGRNDSKRWLYFQDGVVIQGLDEKSPGRIAGRYSHNGDVAASITPYGKGWVGLVGPHPEADNTWYDNAEIKNPEGIKFDIGHDFVEAVVNKLPSYPKRLQKHSPFLITTPAYLIGYQRSLALAMMRQFALVFCLAVVALSQDPGLPKDDPTVSYWQLPPNEHVADHKSPHLPEQVDVVIIGSGITGTSVAWHLLKNSTSPLRVAMLEARQACSGATGRNGGHIRPAPYEEYAQAKEIFSNREAAKITTLRVAHVEALISAAAELPEDGYLAAEARVVDSIDAFFDDDQWSSAKEQLQTLKREVPGLGKYFKKFEGQKAQNISLLVEAVGIITGAPEIAAAIWPYRFVTHSLKMLLDNYPSFSLDTSTPVQHVSISQGDSTPYNYNVSTPRGHILAKDVVYATNSWTPHFVPGLRGRLLGARLHMSAQLGGAGLPPAGRWPDYTGNGSVLGGRAWSLYRNGLDYAVQMPRTDVIMFGGGGVDLGDGMDAIGEYDDHKNPNHILASYLGGALPNYFGYENWGPERDGNSETYPRGAYPGRTRKVWTGIEGLSMDGRPFVGRVPPSASNRTSSTGREWAAAAYDGEGMCFAWLCGRALSQMMLSNDTKATPDWFPESFLITEERLSKKPGNRKRRVLPSRVG</sequence>
<gene>
    <name evidence="3" type="ORF">FHETE_8502</name>
</gene>
<evidence type="ECO:0000313" key="4">
    <source>
        <dbReference type="Proteomes" id="UP000567885"/>
    </source>
</evidence>
<protein>
    <submittedName>
        <fullName evidence="3">FAD dependent</fullName>
    </submittedName>
</protein>
<feature type="signal peptide" evidence="1">
    <location>
        <begin position="1"/>
        <end position="23"/>
    </location>
</feature>
<dbReference type="InterPro" id="IPR006076">
    <property type="entry name" value="FAD-dep_OxRdtase"/>
</dbReference>
<dbReference type="SUPFAM" id="SSF51905">
    <property type="entry name" value="FAD/NAD(P)-binding domain"/>
    <property type="match status" value="1"/>
</dbReference>
<dbReference type="Gene3D" id="3.30.9.10">
    <property type="entry name" value="D-Amino Acid Oxidase, subunit A, domain 2"/>
    <property type="match status" value="1"/>
</dbReference>
<dbReference type="GO" id="GO:0005737">
    <property type="term" value="C:cytoplasm"/>
    <property type="evidence" value="ECO:0007669"/>
    <property type="project" value="TreeGrafter"/>
</dbReference>
<dbReference type="OrthoDB" id="429143at2759"/>
<proteinExistence type="predicted"/>
<organism evidence="3 4">
    <name type="scientific">Fusarium heterosporum</name>
    <dbReference type="NCBI Taxonomy" id="42747"/>
    <lineage>
        <taxon>Eukaryota</taxon>
        <taxon>Fungi</taxon>
        <taxon>Dikarya</taxon>
        <taxon>Ascomycota</taxon>
        <taxon>Pezizomycotina</taxon>
        <taxon>Sordariomycetes</taxon>
        <taxon>Hypocreomycetidae</taxon>
        <taxon>Hypocreales</taxon>
        <taxon>Nectriaceae</taxon>
        <taxon>Fusarium</taxon>
        <taxon>Fusarium heterosporum species complex</taxon>
    </lineage>
</organism>
<dbReference type="Proteomes" id="UP000567885">
    <property type="component" value="Unassembled WGS sequence"/>
</dbReference>
<keyword evidence="4" id="KW-1185">Reference proteome</keyword>
<dbReference type="EMBL" id="JAAGWQ010000180">
    <property type="protein sequence ID" value="KAF5661440.1"/>
    <property type="molecule type" value="Genomic_DNA"/>
</dbReference>
<dbReference type="CDD" id="cd03144">
    <property type="entry name" value="GATase1_ScBLP_like"/>
    <property type="match status" value="1"/>
</dbReference>
<feature type="domain" description="FAD dependent oxidoreductase" evidence="2">
    <location>
        <begin position="339"/>
        <end position="761"/>
    </location>
</feature>
<dbReference type="InterPro" id="IPR036188">
    <property type="entry name" value="FAD/NAD-bd_sf"/>
</dbReference>
<name>A0A8H5T2L8_FUSHE</name>
<comment type="caution">
    <text evidence="3">The sequence shown here is derived from an EMBL/GenBank/DDBJ whole genome shotgun (WGS) entry which is preliminary data.</text>
</comment>
<evidence type="ECO:0000313" key="3">
    <source>
        <dbReference type="EMBL" id="KAF5661440.1"/>
    </source>
</evidence>
<evidence type="ECO:0000259" key="2">
    <source>
        <dbReference type="Pfam" id="PF01266"/>
    </source>
</evidence>
<reference evidence="3 4" key="1">
    <citation type="submission" date="2020-05" db="EMBL/GenBank/DDBJ databases">
        <title>Identification and distribution of gene clusters putatively required for synthesis of sphingolipid metabolism inhibitors in phylogenetically diverse species of the filamentous fungus Fusarium.</title>
        <authorList>
            <person name="Kim H.-S."/>
            <person name="Busman M."/>
            <person name="Brown D.W."/>
            <person name="Divon H."/>
            <person name="Uhlig S."/>
            <person name="Proctor R.H."/>
        </authorList>
    </citation>
    <scope>NUCLEOTIDE SEQUENCE [LARGE SCALE GENOMIC DNA]</scope>
    <source>
        <strain evidence="3 4">NRRL 20693</strain>
    </source>
</reference>
<dbReference type="Gene3D" id="3.50.50.60">
    <property type="entry name" value="FAD/NAD(P)-binding domain"/>
    <property type="match status" value="1"/>
</dbReference>
<dbReference type="Pfam" id="PF01266">
    <property type="entry name" value="DAO"/>
    <property type="match status" value="1"/>
</dbReference>
<keyword evidence="1" id="KW-0732">Signal</keyword>
<dbReference type="PANTHER" id="PTHR13847:SF213">
    <property type="entry name" value="DEPENDENT OXIDOREDUCTASE, PUTATIVE-RELATED"/>
    <property type="match status" value="1"/>
</dbReference>
<dbReference type="SUPFAM" id="SSF52317">
    <property type="entry name" value="Class I glutamine amidotransferase-like"/>
    <property type="match status" value="1"/>
</dbReference>
<dbReference type="InterPro" id="IPR029062">
    <property type="entry name" value="Class_I_gatase-like"/>
</dbReference>
<dbReference type="PANTHER" id="PTHR13847">
    <property type="entry name" value="SARCOSINE DEHYDROGENASE-RELATED"/>
    <property type="match status" value="1"/>
</dbReference>
<dbReference type="AlphaFoldDB" id="A0A8H5T2L8"/>
<evidence type="ECO:0000256" key="1">
    <source>
        <dbReference type="SAM" id="SignalP"/>
    </source>
</evidence>
<accession>A0A8H5T2L8</accession>